<dbReference type="Proteomes" id="UP000423156">
    <property type="component" value="Unassembled WGS sequence"/>
</dbReference>
<evidence type="ECO:0000313" key="1">
    <source>
        <dbReference type="EMBL" id="MQN10174.1"/>
    </source>
</evidence>
<sequence>MTDIKLMVDAARQLNQTWKMSSNGLEMDNVPNDVYNALCEVDEAVTNLIDKIGEATKIITLSSIYKSV</sequence>
<protein>
    <submittedName>
        <fullName evidence="1">Uncharacterized protein</fullName>
    </submittedName>
</protein>
<name>A0A5P0V720_9BACT</name>
<evidence type="ECO:0000313" key="2">
    <source>
        <dbReference type="EMBL" id="MQN78461.1"/>
    </source>
</evidence>
<dbReference type="Proteomes" id="UP000406735">
    <property type="component" value="Unassembled WGS sequence"/>
</dbReference>
<dbReference type="AlphaFoldDB" id="A0A5P0V720"/>
<gene>
    <name evidence="2" type="ORF">F7D71_11485</name>
    <name evidence="1" type="ORF">F7D97_09645</name>
</gene>
<organism evidence="1 3">
    <name type="scientific">Segatella copri</name>
    <dbReference type="NCBI Taxonomy" id="165179"/>
    <lineage>
        <taxon>Bacteria</taxon>
        <taxon>Pseudomonadati</taxon>
        <taxon>Bacteroidota</taxon>
        <taxon>Bacteroidia</taxon>
        <taxon>Bacteroidales</taxon>
        <taxon>Prevotellaceae</taxon>
        <taxon>Segatella</taxon>
    </lineage>
</organism>
<evidence type="ECO:0000313" key="4">
    <source>
        <dbReference type="Proteomes" id="UP000423156"/>
    </source>
</evidence>
<proteinExistence type="predicted"/>
<dbReference type="EMBL" id="VZCY01000085">
    <property type="protein sequence ID" value="MQN10174.1"/>
    <property type="molecule type" value="Genomic_DNA"/>
</dbReference>
<reference evidence="3 4" key="1">
    <citation type="submission" date="2019-09" db="EMBL/GenBank/DDBJ databases">
        <title>Distinct polysaccharide growth profiles of human intestinal Prevotella copri isolates.</title>
        <authorList>
            <person name="Fehlner-Peach H."/>
            <person name="Magnabosco C."/>
            <person name="Raghavan V."/>
            <person name="Scher J.U."/>
            <person name="Tett A."/>
            <person name="Cox L.M."/>
            <person name="Gottsegen C."/>
            <person name="Watters A."/>
            <person name="Wiltshire- Gordon J.D."/>
            <person name="Segata N."/>
            <person name="Bonneau R."/>
            <person name="Littman D.R."/>
        </authorList>
    </citation>
    <scope>NUCLEOTIDE SEQUENCE [LARGE SCALE GENOMIC DNA]</scope>
    <source>
        <strain evidence="2 4">BU41712</strain>
        <strain evidence="1">IK21513</strain>
        <strain evidence="3">iK21513</strain>
    </source>
</reference>
<dbReference type="EMBL" id="VZBZ01000141">
    <property type="protein sequence ID" value="MQN78461.1"/>
    <property type="molecule type" value="Genomic_DNA"/>
</dbReference>
<accession>A0A5P0V720</accession>
<dbReference type="RefSeq" id="WP_153079312.1">
    <property type="nucleotide sequence ID" value="NZ_JBALKD010000023.1"/>
</dbReference>
<comment type="caution">
    <text evidence="1">The sequence shown here is derived from an EMBL/GenBank/DDBJ whole genome shotgun (WGS) entry which is preliminary data.</text>
</comment>
<evidence type="ECO:0000313" key="3">
    <source>
        <dbReference type="Proteomes" id="UP000406735"/>
    </source>
</evidence>